<dbReference type="PROSITE" id="PS51318">
    <property type="entry name" value="TAT"/>
    <property type="match status" value="1"/>
</dbReference>
<dbReference type="InterPro" id="IPR037175">
    <property type="entry name" value="KFase_sf"/>
</dbReference>
<dbReference type="GO" id="GO:0004061">
    <property type="term" value="F:arylformamidase activity"/>
    <property type="evidence" value="ECO:0007669"/>
    <property type="project" value="InterPro"/>
</dbReference>
<dbReference type="SUPFAM" id="SSF102198">
    <property type="entry name" value="Putative cyclase"/>
    <property type="match status" value="1"/>
</dbReference>
<dbReference type="InterPro" id="IPR006311">
    <property type="entry name" value="TAT_signal"/>
</dbReference>
<dbReference type="RefSeq" id="WP_070162460.1">
    <property type="nucleotide sequence ID" value="NZ_JAOBTA010000001.1"/>
</dbReference>
<dbReference type="InterPro" id="IPR007325">
    <property type="entry name" value="KFase/CYL"/>
</dbReference>
<dbReference type="Pfam" id="PF04199">
    <property type="entry name" value="Cyclase"/>
    <property type="match status" value="1"/>
</dbReference>
<evidence type="ECO:0000313" key="1">
    <source>
        <dbReference type="EMBL" id="PCK25584.1"/>
    </source>
</evidence>
<sequence length="295" mass="30443">MCSPKVLSEVYESIGREGRKISRRSMFAALGTGALGATVMAGAVQPTASATPTGQTIVDLTHVLTPEFPVWPGARSFEMRNLAKIADAGGSLGSLGSAESGGNFYLNELRLEEHTGTHIDAPAHASADGITVEKIPVADLVVPIAVVDISARASVDPDTLLTRQDILDWESLHGTIAPRSLVAMNSGWDTRAGAGGAFTNRDALGVQHTPGFNPEAIDFLVRERNIVAVGSDTLSIDAGRSTTHGAHRSALGSGKYAVEALANLSALPAVGATVMVGAPTHAGGSGGPCRVIAWY</sequence>
<dbReference type="GO" id="GO:0019441">
    <property type="term" value="P:L-tryptophan catabolic process to kynurenine"/>
    <property type="evidence" value="ECO:0007669"/>
    <property type="project" value="InterPro"/>
</dbReference>
<accession>A0A2A5J7K6</accession>
<reference evidence="1 2" key="1">
    <citation type="submission" date="2017-07" db="EMBL/GenBank/DDBJ databases">
        <title>Draft sequence of Rhodococcus enclensis 23b-28.</title>
        <authorList>
            <person name="Besaury L."/>
            <person name="Sancelme M."/>
            <person name="Amato P."/>
            <person name="Lallement A."/>
            <person name="Delort A.-M."/>
        </authorList>
    </citation>
    <scope>NUCLEOTIDE SEQUENCE [LARGE SCALE GENOMIC DNA]</scope>
    <source>
        <strain evidence="1 2">23b-28</strain>
    </source>
</reference>
<dbReference type="PANTHER" id="PTHR31118">
    <property type="entry name" value="CYCLASE-LIKE PROTEIN 2"/>
    <property type="match status" value="1"/>
</dbReference>
<dbReference type="Proteomes" id="UP000230886">
    <property type="component" value="Unassembled WGS sequence"/>
</dbReference>
<organism evidence="1 2">
    <name type="scientific">Rhodococcus qingshengii</name>
    <dbReference type="NCBI Taxonomy" id="334542"/>
    <lineage>
        <taxon>Bacteria</taxon>
        <taxon>Bacillati</taxon>
        <taxon>Actinomycetota</taxon>
        <taxon>Actinomycetes</taxon>
        <taxon>Mycobacteriales</taxon>
        <taxon>Nocardiaceae</taxon>
        <taxon>Rhodococcus</taxon>
        <taxon>Rhodococcus erythropolis group</taxon>
    </lineage>
</organism>
<dbReference type="EMBL" id="NOVD01000015">
    <property type="protein sequence ID" value="PCK25584.1"/>
    <property type="molecule type" value="Genomic_DNA"/>
</dbReference>
<evidence type="ECO:0000313" key="2">
    <source>
        <dbReference type="Proteomes" id="UP000230886"/>
    </source>
</evidence>
<proteinExistence type="predicted"/>
<gene>
    <name evidence="1" type="ORF">CHR55_19965</name>
</gene>
<dbReference type="Gene3D" id="3.50.30.50">
    <property type="entry name" value="Putative cyclase"/>
    <property type="match status" value="1"/>
</dbReference>
<dbReference type="AlphaFoldDB" id="A0A2A5J7K6"/>
<protein>
    <submittedName>
        <fullName evidence="1">Cyclase</fullName>
    </submittedName>
</protein>
<dbReference type="PANTHER" id="PTHR31118:SF12">
    <property type="entry name" value="CYCLASE-LIKE PROTEIN 2"/>
    <property type="match status" value="1"/>
</dbReference>
<name>A0A2A5J7K6_RHOSG</name>
<comment type="caution">
    <text evidence="1">The sequence shown here is derived from an EMBL/GenBank/DDBJ whole genome shotgun (WGS) entry which is preliminary data.</text>
</comment>